<dbReference type="InterPro" id="IPR036052">
    <property type="entry name" value="TrpB-like_PALP_sf"/>
</dbReference>
<dbReference type="InterPro" id="IPR001926">
    <property type="entry name" value="TrpB-like_PALP"/>
</dbReference>
<reference evidence="3 4" key="1">
    <citation type="submission" date="2018-06" db="EMBL/GenBank/DDBJ databases">
        <title>Comparative genomics of downy mildews reveals potential adaptations to biotrophy.</title>
        <authorList>
            <person name="Fletcher K."/>
            <person name="Klosterman S.J."/>
            <person name="Derevnina L."/>
            <person name="Martin F."/>
            <person name="Koike S."/>
            <person name="Reyes Chin-Wo S."/>
            <person name="Mou B."/>
            <person name="Michelmore R."/>
        </authorList>
    </citation>
    <scope>NUCLEOTIDE SEQUENCE [LARGE SCALE GENOMIC DNA]</scope>
    <source>
        <strain evidence="3 4">R14</strain>
    </source>
</reference>
<dbReference type="InterPro" id="IPR050214">
    <property type="entry name" value="Cys_Synth/Cystath_Beta-Synth"/>
</dbReference>
<feature type="domain" description="Tryptophan synthase beta chain-like PALP" evidence="2">
    <location>
        <begin position="56"/>
        <end position="131"/>
    </location>
</feature>
<dbReference type="VEuPathDB" id="FungiDB:DD237_003411"/>
<gene>
    <name evidence="3" type="ORF">DD238_001399</name>
</gene>
<dbReference type="STRING" id="542832.A0A3M6VNS7"/>
<protein>
    <recommendedName>
        <fullName evidence="2">Tryptophan synthase beta chain-like PALP domain-containing protein</fullName>
    </recommendedName>
</protein>
<evidence type="ECO:0000259" key="2">
    <source>
        <dbReference type="Pfam" id="PF00291"/>
    </source>
</evidence>
<sequence length="156" mass="16827">MESGSTSLWRWGLCITVTSLSLWKVVELIVNGEACWDRVYCTKSKKNKYLAGFPGLVGNTPLVELTSLSKITGCKILAKAEFLNPGGSSKDRVAKRIVEDAESRGLLKEGGTIVEGTSGSTGISLSLMARGWRIVLLGMTNTEVVALSVANAVWRY</sequence>
<keyword evidence="1" id="KW-0732">Signal</keyword>
<dbReference type="EMBL" id="QLLG01000065">
    <property type="protein sequence ID" value="RMX68538.1"/>
    <property type="molecule type" value="Genomic_DNA"/>
</dbReference>
<dbReference type="SUPFAM" id="SSF53686">
    <property type="entry name" value="Tryptophan synthase beta subunit-like PLP-dependent enzymes"/>
    <property type="match status" value="1"/>
</dbReference>
<feature type="chain" id="PRO_5018297624" description="Tryptophan synthase beta chain-like PALP domain-containing protein" evidence="1">
    <location>
        <begin position="29"/>
        <end position="156"/>
    </location>
</feature>
<name>A0A3M6VNS7_9STRA</name>
<evidence type="ECO:0000313" key="3">
    <source>
        <dbReference type="EMBL" id="RMX68538.1"/>
    </source>
</evidence>
<dbReference type="PANTHER" id="PTHR10314">
    <property type="entry name" value="CYSTATHIONINE BETA-SYNTHASE"/>
    <property type="match status" value="1"/>
</dbReference>
<dbReference type="Gene3D" id="3.40.50.1100">
    <property type="match status" value="2"/>
</dbReference>
<dbReference type="Proteomes" id="UP000282087">
    <property type="component" value="Unassembled WGS sequence"/>
</dbReference>
<comment type="caution">
    <text evidence="3">The sequence shown here is derived from an EMBL/GenBank/DDBJ whole genome shotgun (WGS) entry which is preliminary data.</text>
</comment>
<dbReference type="Pfam" id="PF00291">
    <property type="entry name" value="PALP"/>
    <property type="match status" value="1"/>
</dbReference>
<organism evidence="3 4">
    <name type="scientific">Peronospora effusa</name>
    <dbReference type="NCBI Taxonomy" id="542832"/>
    <lineage>
        <taxon>Eukaryota</taxon>
        <taxon>Sar</taxon>
        <taxon>Stramenopiles</taxon>
        <taxon>Oomycota</taxon>
        <taxon>Peronosporomycetes</taxon>
        <taxon>Peronosporales</taxon>
        <taxon>Peronosporaceae</taxon>
        <taxon>Peronospora</taxon>
    </lineage>
</organism>
<accession>A0A3M6VNS7</accession>
<dbReference type="AlphaFoldDB" id="A0A3M6VNS7"/>
<evidence type="ECO:0000256" key="1">
    <source>
        <dbReference type="SAM" id="SignalP"/>
    </source>
</evidence>
<proteinExistence type="predicted"/>
<evidence type="ECO:0000313" key="4">
    <source>
        <dbReference type="Proteomes" id="UP000282087"/>
    </source>
</evidence>
<feature type="signal peptide" evidence="1">
    <location>
        <begin position="1"/>
        <end position="28"/>
    </location>
</feature>
<keyword evidence="4" id="KW-1185">Reference proteome</keyword>